<evidence type="ECO:0000313" key="13">
    <source>
        <dbReference type="Proteomes" id="UP000695022"/>
    </source>
</evidence>
<feature type="region of interest" description="Disordered" evidence="10">
    <location>
        <begin position="282"/>
        <end position="304"/>
    </location>
</feature>
<keyword evidence="2" id="KW-1003">Cell membrane</keyword>
<feature type="non-terminal residue" evidence="14">
    <location>
        <position position="1"/>
    </location>
</feature>
<dbReference type="SUPFAM" id="SSF81321">
    <property type="entry name" value="Family A G protein-coupled receptor-like"/>
    <property type="match status" value="1"/>
</dbReference>
<evidence type="ECO:0000256" key="11">
    <source>
        <dbReference type="SAM" id="Phobius"/>
    </source>
</evidence>
<organism evidence="13 14">
    <name type="scientific">Priapulus caudatus</name>
    <name type="common">Priapulid worm</name>
    <dbReference type="NCBI Taxonomy" id="37621"/>
    <lineage>
        <taxon>Eukaryota</taxon>
        <taxon>Metazoa</taxon>
        <taxon>Ecdysozoa</taxon>
        <taxon>Scalidophora</taxon>
        <taxon>Priapulida</taxon>
        <taxon>Priapulimorpha</taxon>
        <taxon>Priapulimorphida</taxon>
        <taxon>Priapulidae</taxon>
        <taxon>Priapulus</taxon>
    </lineage>
</organism>
<sequence length="318" mass="34713">FIAVTQPIKYAKHKQSKRVPFTIVLVWAISAAIGIPIATGLNQVEGRNEQLCVFYNSDFIIYSSISSFYIPCIIMVILYYKIFKVIRERARKSADNAKRNRMSRNAGTIENTAVTLTMTKTDGATSADAVKSPGGANRVGEEPTNTGSGSQESTSGEHGHHEPTSACADDDDDDDDVDDDEHDHVVPDMVIENRRPRELHSPQSEDGVVPPNSDSGYCAPTGVEVETKFGTVTPGSPRRTFLTPPKTTQVAAHTVVKNNGTTSGKVEHKKVLPVPRNVTKFSFGKTKRSGSKKRKDKLAAKKEKKATKTLAIVLGRFV</sequence>
<dbReference type="PANTHER" id="PTHR24248:SF125">
    <property type="entry name" value="DOPAMINE D2-LIKE RECEPTOR"/>
    <property type="match status" value="1"/>
</dbReference>
<dbReference type="InterPro" id="IPR017452">
    <property type="entry name" value="GPCR_Rhodpsn_7TM"/>
</dbReference>
<feature type="compositionally biased region" description="Acidic residues" evidence="10">
    <location>
        <begin position="168"/>
        <end position="181"/>
    </location>
</feature>
<evidence type="ECO:0000256" key="4">
    <source>
        <dbReference type="ARBA" id="ARBA00022989"/>
    </source>
</evidence>
<evidence type="ECO:0000256" key="7">
    <source>
        <dbReference type="ARBA" id="ARBA00023157"/>
    </source>
</evidence>
<keyword evidence="13" id="KW-1185">Reference proteome</keyword>
<evidence type="ECO:0000256" key="3">
    <source>
        <dbReference type="ARBA" id="ARBA00022692"/>
    </source>
</evidence>
<name>A0ABM1F7J7_PRICU</name>
<dbReference type="Pfam" id="PF00001">
    <property type="entry name" value="7tm_1"/>
    <property type="match status" value="1"/>
</dbReference>
<reference evidence="14" key="1">
    <citation type="submission" date="2025-08" db="UniProtKB">
        <authorList>
            <consortium name="RefSeq"/>
        </authorList>
    </citation>
    <scope>IDENTIFICATION</scope>
</reference>
<dbReference type="Gene3D" id="1.20.1070.10">
    <property type="entry name" value="Rhodopsin 7-helix transmembrane proteins"/>
    <property type="match status" value="1"/>
</dbReference>
<protein>
    <submittedName>
        <fullName evidence="14">Dopamine D2-like receptor</fullName>
    </submittedName>
</protein>
<evidence type="ECO:0000256" key="1">
    <source>
        <dbReference type="ARBA" id="ARBA00004651"/>
    </source>
</evidence>
<evidence type="ECO:0000256" key="10">
    <source>
        <dbReference type="SAM" id="MobiDB-lite"/>
    </source>
</evidence>
<keyword evidence="5" id="KW-0297">G-protein coupled receptor</keyword>
<dbReference type="InterPro" id="IPR000276">
    <property type="entry name" value="GPCR_Rhodpsn"/>
</dbReference>
<evidence type="ECO:0000256" key="6">
    <source>
        <dbReference type="ARBA" id="ARBA00023136"/>
    </source>
</evidence>
<evidence type="ECO:0000256" key="8">
    <source>
        <dbReference type="ARBA" id="ARBA00023170"/>
    </source>
</evidence>
<evidence type="ECO:0000259" key="12">
    <source>
        <dbReference type="PROSITE" id="PS50262"/>
    </source>
</evidence>
<dbReference type="PANTHER" id="PTHR24248">
    <property type="entry name" value="ADRENERGIC RECEPTOR-RELATED G-PROTEIN COUPLED RECEPTOR"/>
    <property type="match status" value="1"/>
</dbReference>
<feature type="compositionally biased region" description="Low complexity" evidence="10">
    <location>
        <begin position="144"/>
        <end position="154"/>
    </location>
</feature>
<comment type="subcellular location">
    <subcellularLocation>
        <location evidence="1">Cell membrane</location>
        <topology evidence="1">Multi-pass membrane protein</topology>
    </subcellularLocation>
</comment>
<feature type="compositionally biased region" description="Polar residues" evidence="10">
    <location>
        <begin position="103"/>
        <end position="124"/>
    </location>
</feature>
<gene>
    <name evidence="14" type="primary">LOC106820415</name>
</gene>
<feature type="transmembrane region" description="Helical" evidence="11">
    <location>
        <begin position="59"/>
        <end position="82"/>
    </location>
</feature>
<feature type="domain" description="G-protein coupled receptors family 1 profile" evidence="12">
    <location>
        <begin position="1"/>
        <end position="318"/>
    </location>
</feature>
<keyword evidence="3 11" id="KW-0812">Transmembrane</keyword>
<dbReference type="PRINTS" id="PR00237">
    <property type="entry name" value="GPCRRHODOPSN"/>
</dbReference>
<keyword evidence="9" id="KW-0807">Transducer</keyword>
<dbReference type="RefSeq" id="XP_014680418.1">
    <property type="nucleotide sequence ID" value="XM_014824932.1"/>
</dbReference>
<evidence type="ECO:0000256" key="5">
    <source>
        <dbReference type="ARBA" id="ARBA00023040"/>
    </source>
</evidence>
<keyword evidence="4 11" id="KW-1133">Transmembrane helix</keyword>
<evidence type="ECO:0000256" key="2">
    <source>
        <dbReference type="ARBA" id="ARBA00022475"/>
    </source>
</evidence>
<feature type="compositionally biased region" description="Basic residues" evidence="10">
    <location>
        <begin position="285"/>
        <end position="304"/>
    </location>
</feature>
<keyword evidence="6 11" id="KW-0472">Membrane</keyword>
<dbReference type="Proteomes" id="UP000695022">
    <property type="component" value="Unplaced"/>
</dbReference>
<evidence type="ECO:0000256" key="9">
    <source>
        <dbReference type="ARBA" id="ARBA00023224"/>
    </source>
</evidence>
<feature type="non-terminal residue" evidence="14">
    <location>
        <position position="318"/>
    </location>
</feature>
<feature type="transmembrane region" description="Helical" evidence="11">
    <location>
        <begin position="19"/>
        <end position="39"/>
    </location>
</feature>
<evidence type="ECO:0000313" key="14">
    <source>
        <dbReference type="RefSeq" id="XP_014680418.1"/>
    </source>
</evidence>
<dbReference type="PROSITE" id="PS50262">
    <property type="entry name" value="G_PROTEIN_RECEP_F1_2"/>
    <property type="match status" value="1"/>
</dbReference>
<proteinExistence type="predicted"/>
<dbReference type="GeneID" id="106820415"/>
<feature type="compositionally biased region" description="Basic and acidic residues" evidence="10">
    <location>
        <begin position="182"/>
        <end position="200"/>
    </location>
</feature>
<feature type="region of interest" description="Disordered" evidence="10">
    <location>
        <begin position="94"/>
        <end position="213"/>
    </location>
</feature>
<keyword evidence="7" id="KW-1015">Disulfide bond</keyword>
<accession>A0ABM1F7J7</accession>
<keyword evidence="8" id="KW-0675">Receptor</keyword>